<dbReference type="SUPFAM" id="SSF52540">
    <property type="entry name" value="P-loop containing nucleoside triphosphate hydrolases"/>
    <property type="match status" value="1"/>
</dbReference>
<dbReference type="CDD" id="cd17920">
    <property type="entry name" value="DEXHc_RecQ"/>
    <property type="match status" value="1"/>
</dbReference>
<reference evidence="10 11" key="1">
    <citation type="journal article" date="2015" name="Genome Announc.">
        <title>Expanding the biotechnology potential of lactobacilli through comparative genomics of 213 strains and associated genera.</title>
        <authorList>
            <person name="Sun Z."/>
            <person name="Harris H.M."/>
            <person name="McCann A."/>
            <person name="Guo C."/>
            <person name="Argimon S."/>
            <person name="Zhang W."/>
            <person name="Yang X."/>
            <person name="Jeffery I.B."/>
            <person name="Cooney J.C."/>
            <person name="Kagawa T.F."/>
            <person name="Liu W."/>
            <person name="Song Y."/>
            <person name="Salvetti E."/>
            <person name="Wrobel A."/>
            <person name="Rasinkangas P."/>
            <person name="Parkhill J."/>
            <person name="Rea M.C."/>
            <person name="O'Sullivan O."/>
            <person name="Ritari J."/>
            <person name="Douillard F.P."/>
            <person name="Paul Ross R."/>
            <person name="Yang R."/>
            <person name="Briner A.E."/>
            <person name="Felis G.E."/>
            <person name="de Vos W.M."/>
            <person name="Barrangou R."/>
            <person name="Klaenhammer T.R."/>
            <person name="Caufield P.W."/>
            <person name="Cui Y."/>
            <person name="Zhang H."/>
            <person name="O'Toole P.W."/>
        </authorList>
    </citation>
    <scope>NUCLEOTIDE SEQUENCE [LARGE SCALE GENOMIC DNA]</scope>
    <source>
        <strain evidence="10 11">DSM 15353</strain>
    </source>
</reference>
<dbReference type="InterPro" id="IPR001650">
    <property type="entry name" value="Helicase_C-like"/>
</dbReference>
<dbReference type="GO" id="GO:0006281">
    <property type="term" value="P:DNA repair"/>
    <property type="evidence" value="ECO:0007669"/>
    <property type="project" value="TreeGrafter"/>
</dbReference>
<dbReference type="GO" id="GO:0016787">
    <property type="term" value="F:hydrolase activity"/>
    <property type="evidence" value="ECO:0007669"/>
    <property type="project" value="UniProtKB-KW"/>
</dbReference>
<dbReference type="PROSITE" id="PS51192">
    <property type="entry name" value="HELICASE_ATP_BIND_1"/>
    <property type="match status" value="1"/>
</dbReference>
<dbReference type="SMART" id="SM00487">
    <property type="entry name" value="DEXDc"/>
    <property type="match status" value="1"/>
</dbReference>
<evidence type="ECO:0000256" key="4">
    <source>
        <dbReference type="ARBA" id="ARBA00022840"/>
    </source>
</evidence>
<evidence type="ECO:0000256" key="2">
    <source>
        <dbReference type="ARBA" id="ARBA00022801"/>
    </source>
</evidence>
<dbReference type="InterPro" id="IPR002464">
    <property type="entry name" value="DNA/RNA_helicase_DEAH_CS"/>
</dbReference>
<dbReference type="GO" id="GO:0043590">
    <property type="term" value="C:bacterial nucleoid"/>
    <property type="evidence" value="ECO:0007669"/>
    <property type="project" value="TreeGrafter"/>
</dbReference>
<dbReference type="NCBIfam" id="TIGR00614">
    <property type="entry name" value="recQ_fam"/>
    <property type="match status" value="1"/>
</dbReference>
<sequence>MGTNKELYAYLKETFGFSTFKPGQKDVITNLLKARSTVAVLPTGTGKSLCYQFFGKYTQQTVLVVSPLLSLMQDQVEQLRLNGEKRVVAINSNLKFQEKQQVLKSLGQYSFIYLAPEMLRNEDVIKAFDHIKIGLLVIDEAHCISAWGPDFRPDYLQLGKIRHRLGDPLTLAVTATATNRVLKDIVTLLRLPANAQVVKHSVDRPNIFLAAEKTINENDKNQHLIKLVQKLRAPGLVYFSSKKQCDKVCELLKNKTGLRVGSYHAGLSFSERYAVQQQFLSGRLDLICATSAFGMGINKSDIRFVIHYHMPQDLESYVQEIGRAGRDGKQSIAIILFSENDQFLQRRLAFSSLPNADELETYQKFPELLEKMSRENESAELVLRYQQMGIDFTQMSHIFAQRRTEKLQAIQQMLTYVNLENCKRNFILNYFDEDQHVKHDNKCCQLAEQSLDLRLLFGSQPSPIKHQKNDSPKSYQTILKKLFNNY</sequence>
<dbReference type="RefSeq" id="WP_010494085.1">
    <property type="nucleotide sequence ID" value="NZ_JQBK01000011.1"/>
</dbReference>
<dbReference type="GO" id="GO:0043138">
    <property type="term" value="F:3'-5' DNA helicase activity"/>
    <property type="evidence" value="ECO:0007669"/>
    <property type="project" value="TreeGrafter"/>
</dbReference>
<keyword evidence="2" id="KW-0378">Hydrolase</keyword>
<organism evidence="10 11">
    <name type="scientific">Ligilactobacillus acidipiscis</name>
    <dbReference type="NCBI Taxonomy" id="89059"/>
    <lineage>
        <taxon>Bacteria</taxon>
        <taxon>Bacillati</taxon>
        <taxon>Bacillota</taxon>
        <taxon>Bacilli</taxon>
        <taxon>Lactobacillales</taxon>
        <taxon>Lactobacillaceae</taxon>
        <taxon>Ligilactobacillus</taxon>
    </lineage>
</organism>
<dbReference type="Pfam" id="PF00271">
    <property type="entry name" value="Helicase_C"/>
    <property type="match status" value="1"/>
</dbReference>
<dbReference type="PANTHER" id="PTHR13710">
    <property type="entry name" value="DNA HELICASE RECQ FAMILY MEMBER"/>
    <property type="match status" value="1"/>
</dbReference>
<comment type="caution">
    <text evidence="10">The sequence shown here is derived from an EMBL/GenBank/DDBJ whole genome shotgun (WGS) entry which is preliminary data.</text>
</comment>
<dbReference type="STRING" id="89059.LAC1533_1203"/>
<evidence type="ECO:0000313" key="10">
    <source>
        <dbReference type="EMBL" id="KRN86923.1"/>
    </source>
</evidence>
<dbReference type="InterPro" id="IPR032284">
    <property type="entry name" value="RecQ_Zn-bd"/>
</dbReference>
<dbReference type="InterPro" id="IPR014001">
    <property type="entry name" value="Helicase_ATP-bd"/>
</dbReference>
<protein>
    <recommendedName>
        <fullName evidence="6">ATP-dependent DNA helicase RecQ</fullName>
    </recommendedName>
    <alternativeName>
        <fullName evidence="7">DNA 3'-5' helicase RecQ</fullName>
    </alternativeName>
</protein>
<dbReference type="Gene3D" id="3.40.50.300">
    <property type="entry name" value="P-loop containing nucleotide triphosphate hydrolases"/>
    <property type="match status" value="2"/>
</dbReference>
<dbReference type="Pfam" id="PF16124">
    <property type="entry name" value="RecQ_Zn_bind"/>
    <property type="match status" value="1"/>
</dbReference>
<keyword evidence="5" id="KW-0238">DNA-binding</keyword>
<dbReference type="AlphaFoldDB" id="A0A0R2KC42"/>
<dbReference type="PANTHER" id="PTHR13710:SF84">
    <property type="entry name" value="ATP-DEPENDENT DNA HELICASE RECS-RELATED"/>
    <property type="match status" value="1"/>
</dbReference>
<gene>
    <name evidence="10" type="ORF">IV43_GL000211</name>
</gene>
<dbReference type="SMART" id="SM00490">
    <property type="entry name" value="HELICc"/>
    <property type="match status" value="1"/>
</dbReference>
<dbReference type="GO" id="GO:0003677">
    <property type="term" value="F:DNA binding"/>
    <property type="evidence" value="ECO:0007669"/>
    <property type="project" value="UniProtKB-KW"/>
</dbReference>
<dbReference type="EMBL" id="JQBK01000011">
    <property type="protein sequence ID" value="KRN86923.1"/>
    <property type="molecule type" value="Genomic_DNA"/>
</dbReference>
<dbReference type="InterPro" id="IPR011545">
    <property type="entry name" value="DEAD/DEAH_box_helicase_dom"/>
</dbReference>
<dbReference type="GO" id="GO:0030894">
    <property type="term" value="C:replisome"/>
    <property type="evidence" value="ECO:0007669"/>
    <property type="project" value="TreeGrafter"/>
</dbReference>
<evidence type="ECO:0000256" key="6">
    <source>
        <dbReference type="ARBA" id="ARBA00044535"/>
    </source>
</evidence>
<dbReference type="GO" id="GO:0009378">
    <property type="term" value="F:four-way junction helicase activity"/>
    <property type="evidence" value="ECO:0007669"/>
    <property type="project" value="TreeGrafter"/>
</dbReference>
<proteinExistence type="predicted"/>
<keyword evidence="4" id="KW-0067">ATP-binding</keyword>
<dbReference type="Proteomes" id="UP000051491">
    <property type="component" value="Unassembled WGS sequence"/>
</dbReference>
<feature type="domain" description="Helicase C-terminal" evidence="9">
    <location>
        <begin position="223"/>
        <end position="373"/>
    </location>
</feature>
<dbReference type="PROSITE" id="PS51194">
    <property type="entry name" value="HELICASE_CTER"/>
    <property type="match status" value="1"/>
</dbReference>
<dbReference type="OrthoDB" id="9763310at2"/>
<dbReference type="Pfam" id="PF00270">
    <property type="entry name" value="DEAD"/>
    <property type="match status" value="1"/>
</dbReference>
<dbReference type="PROSITE" id="PS00690">
    <property type="entry name" value="DEAH_ATP_HELICASE"/>
    <property type="match status" value="1"/>
</dbReference>
<feature type="domain" description="Helicase ATP-binding" evidence="8">
    <location>
        <begin position="28"/>
        <end position="195"/>
    </location>
</feature>
<dbReference type="GO" id="GO:0005737">
    <property type="term" value="C:cytoplasm"/>
    <property type="evidence" value="ECO:0007669"/>
    <property type="project" value="TreeGrafter"/>
</dbReference>
<evidence type="ECO:0000256" key="7">
    <source>
        <dbReference type="ARBA" id="ARBA00044550"/>
    </source>
</evidence>
<dbReference type="GO" id="GO:0005524">
    <property type="term" value="F:ATP binding"/>
    <property type="evidence" value="ECO:0007669"/>
    <property type="project" value="UniProtKB-KW"/>
</dbReference>
<keyword evidence="3 10" id="KW-0347">Helicase</keyword>
<dbReference type="InterPro" id="IPR004589">
    <property type="entry name" value="DNA_helicase_ATP-dep_RecQ"/>
</dbReference>
<keyword evidence="1" id="KW-0547">Nucleotide-binding</keyword>
<evidence type="ECO:0000259" key="8">
    <source>
        <dbReference type="PROSITE" id="PS51192"/>
    </source>
</evidence>
<dbReference type="GO" id="GO:0006310">
    <property type="term" value="P:DNA recombination"/>
    <property type="evidence" value="ECO:0007669"/>
    <property type="project" value="InterPro"/>
</dbReference>
<dbReference type="PATRIC" id="fig|89059.3.peg.216"/>
<evidence type="ECO:0000259" key="9">
    <source>
        <dbReference type="PROSITE" id="PS51194"/>
    </source>
</evidence>
<accession>A0A0R2KC42</accession>
<evidence type="ECO:0000256" key="5">
    <source>
        <dbReference type="ARBA" id="ARBA00023125"/>
    </source>
</evidence>
<name>A0A0R2KC42_9LACO</name>
<evidence type="ECO:0000313" key="11">
    <source>
        <dbReference type="Proteomes" id="UP000051491"/>
    </source>
</evidence>
<evidence type="ECO:0000256" key="3">
    <source>
        <dbReference type="ARBA" id="ARBA00022806"/>
    </source>
</evidence>
<dbReference type="InterPro" id="IPR027417">
    <property type="entry name" value="P-loop_NTPase"/>
</dbReference>
<evidence type="ECO:0000256" key="1">
    <source>
        <dbReference type="ARBA" id="ARBA00022741"/>
    </source>
</evidence>